<sequence>MSSTGFRFKDEKENAPTGSIDDSSHMKTGKESKSSSSSTKPCSSTKPSKGSKEANDSSSMPQRSYTEPGEKGFIMKDEYGVKGEVSEPGEKGFVMREEP</sequence>
<name>A0AAN6YMB6_9PEZI</name>
<comment type="caution">
    <text evidence="2">The sequence shown here is derived from an EMBL/GenBank/DDBJ whole genome shotgun (WGS) entry which is preliminary data.</text>
</comment>
<organism evidence="2 3">
    <name type="scientific">Podospora fimiseda</name>
    <dbReference type="NCBI Taxonomy" id="252190"/>
    <lineage>
        <taxon>Eukaryota</taxon>
        <taxon>Fungi</taxon>
        <taxon>Dikarya</taxon>
        <taxon>Ascomycota</taxon>
        <taxon>Pezizomycotina</taxon>
        <taxon>Sordariomycetes</taxon>
        <taxon>Sordariomycetidae</taxon>
        <taxon>Sordariales</taxon>
        <taxon>Podosporaceae</taxon>
        <taxon>Podospora</taxon>
    </lineage>
</organism>
<feature type="compositionally biased region" description="Basic and acidic residues" evidence="1">
    <location>
        <begin position="22"/>
        <end position="33"/>
    </location>
</feature>
<reference evidence="2" key="1">
    <citation type="journal article" date="2023" name="Mol. Phylogenet. Evol.">
        <title>Genome-scale phylogeny and comparative genomics of the fungal order Sordariales.</title>
        <authorList>
            <person name="Hensen N."/>
            <person name="Bonometti L."/>
            <person name="Westerberg I."/>
            <person name="Brannstrom I.O."/>
            <person name="Guillou S."/>
            <person name="Cros-Aarteil S."/>
            <person name="Calhoun S."/>
            <person name="Haridas S."/>
            <person name="Kuo A."/>
            <person name="Mondo S."/>
            <person name="Pangilinan J."/>
            <person name="Riley R."/>
            <person name="LaButti K."/>
            <person name="Andreopoulos B."/>
            <person name="Lipzen A."/>
            <person name="Chen C."/>
            <person name="Yan M."/>
            <person name="Daum C."/>
            <person name="Ng V."/>
            <person name="Clum A."/>
            <person name="Steindorff A."/>
            <person name="Ohm R.A."/>
            <person name="Martin F."/>
            <person name="Silar P."/>
            <person name="Natvig D.O."/>
            <person name="Lalanne C."/>
            <person name="Gautier V."/>
            <person name="Ament-Velasquez S.L."/>
            <person name="Kruys A."/>
            <person name="Hutchinson M.I."/>
            <person name="Powell A.J."/>
            <person name="Barry K."/>
            <person name="Miller A.N."/>
            <person name="Grigoriev I.V."/>
            <person name="Debuchy R."/>
            <person name="Gladieux P."/>
            <person name="Hiltunen Thoren M."/>
            <person name="Johannesson H."/>
        </authorList>
    </citation>
    <scope>NUCLEOTIDE SEQUENCE</scope>
    <source>
        <strain evidence="2">CBS 990.96</strain>
    </source>
</reference>
<feature type="region of interest" description="Disordered" evidence="1">
    <location>
        <begin position="1"/>
        <end position="99"/>
    </location>
</feature>
<evidence type="ECO:0000313" key="2">
    <source>
        <dbReference type="EMBL" id="KAK4221381.1"/>
    </source>
</evidence>
<gene>
    <name evidence="2" type="ORF">QBC38DRAFT_461559</name>
</gene>
<dbReference type="EMBL" id="MU865554">
    <property type="protein sequence ID" value="KAK4221381.1"/>
    <property type="molecule type" value="Genomic_DNA"/>
</dbReference>
<feature type="compositionally biased region" description="Basic and acidic residues" evidence="1">
    <location>
        <begin position="68"/>
        <end position="99"/>
    </location>
</feature>
<keyword evidence="3" id="KW-1185">Reference proteome</keyword>
<evidence type="ECO:0000256" key="1">
    <source>
        <dbReference type="SAM" id="MobiDB-lite"/>
    </source>
</evidence>
<feature type="compositionally biased region" description="Polar residues" evidence="1">
    <location>
        <begin position="56"/>
        <end position="65"/>
    </location>
</feature>
<accession>A0AAN6YMB6</accession>
<protein>
    <submittedName>
        <fullName evidence="2">Uncharacterized protein</fullName>
    </submittedName>
</protein>
<reference evidence="2" key="2">
    <citation type="submission" date="2023-05" db="EMBL/GenBank/DDBJ databases">
        <authorList>
            <consortium name="Lawrence Berkeley National Laboratory"/>
            <person name="Steindorff A."/>
            <person name="Hensen N."/>
            <person name="Bonometti L."/>
            <person name="Westerberg I."/>
            <person name="Brannstrom I.O."/>
            <person name="Guillou S."/>
            <person name="Cros-Aarteil S."/>
            <person name="Calhoun S."/>
            <person name="Haridas S."/>
            <person name="Kuo A."/>
            <person name="Mondo S."/>
            <person name="Pangilinan J."/>
            <person name="Riley R."/>
            <person name="Labutti K."/>
            <person name="Andreopoulos B."/>
            <person name="Lipzen A."/>
            <person name="Chen C."/>
            <person name="Yanf M."/>
            <person name="Daum C."/>
            <person name="Ng V."/>
            <person name="Clum A."/>
            <person name="Ohm R."/>
            <person name="Martin F."/>
            <person name="Silar P."/>
            <person name="Natvig D."/>
            <person name="Lalanne C."/>
            <person name="Gautier V."/>
            <person name="Ament-Velasquez S.L."/>
            <person name="Kruys A."/>
            <person name="Hutchinson M.I."/>
            <person name="Powell A.J."/>
            <person name="Barry K."/>
            <person name="Miller A.N."/>
            <person name="Grigoriev I.V."/>
            <person name="Debuchy R."/>
            <person name="Gladieux P."/>
            <person name="Thoren M.H."/>
            <person name="Johannesson H."/>
        </authorList>
    </citation>
    <scope>NUCLEOTIDE SEQUENCE</scope>
    <source>
        <strain evidence="2">CBS 990.96</strain>
    </source>
</reference>
<feature type="compositionally biased region" description="Low complexity" evidence="1">
    <location>
        <begin position="34"/>
        <end position="48"/>
    </location>
</feature>
<evidence type="ECO:0000313" key="3">
    <source>
        <dbReference type="Proteomes" id="UP001301958"/>
    </source>
</evidence>
<dbReference type="Proteomes" id="UP001301958">
    <property type="component" value="Unassembled WGS sequence"/>
</dbReference>
<dbReference type="AlphaFoldDB" id="A0AAN6YMB6"/>
<proteinExistence type="predicted"/>